<dbReference type="GeneID" id="54564132"/>
<name>A0A6A6BVP3_ZASCE</name>
<protein>
    <recommendedName>
        <fullName evidence="1">Ribosomal RNA methyltransferase FtsJ domain-containing protein</fullName>
    </recommendedName>
</protein>
<dbReference type="Pfam" id="PF01728">
    <property type="entry name" value="FtsJ"/>
    <property type="match status" value="1"/>
</dbReference>
<keyword evidence="3" id="KW-1185">Reference proteome</keyword>
<dbReference type="Gene3D" id="3.40.50.150">
    <property type="entry name" value="Vaccinia Virus protein VP39"/>
    <property type="match status" value="1"/>
</dbReference>
<dbReference type="EMBL" id="ML993649">
    <property type="protein sequence ID" value="KAF2158765.1"/>
    <property type="molecule type" value="Genomic_DNA"/>
</dbReference>
<evidence type="ECO:0000313" key="2">
    <source>
        <dbReference type="EMBL" id="KAF2158765.1"/>
    </source>
</evidence>
<dbReference type="GO" id="GO:0032259">
    <property type="term" value="P:methylation"/>
    <property type="evidence" value="ECO:0007669"/>
    <property type="project" value="InterPro"/>
</dbReference>
<sequence>GGHEVLLQSLSRVTLKSLDITMLAADMGIQEIPTAHPDACRFLPQQLGQQKHDLVICDGQVLRTHQRQAYRDRREARRLTVTQLALGLEHLREGGNMIVLLHRIEQWESFYLLYTFDQFSTVKVFKPRTAHTKRSSFYLVASDVQSKDHRALSAVTRWKTIWRVATFGTDEEYAQSLRLGNVDVATTICEFGETLATLGEEIWDIQAHALERAPFNRGVHTERRVNKGAVVM</sequence>
<reference evidence="2" key="1">
    <citation type="journal article" date="2020" name="Stud. Mycol.">
        <title>101 Dothideomycetes genomes: a test case for predicting lifestyles and emergence of pathogens.</title>
        <authorList>
            <person name="Haridas S."/>
            <person name="Albert R."/>
            <person name="Binder M."/>
            <person name="Bloem J."/>
            <person name="Labutti K."/>
            <person name="Salamov A."/>
            <person name="Andreopoulos B."/>
            <person name="Baker S."/>
            <person name="Barry K."/>
            <person name="Bills G."/>
            <person name="Bluhm B."/>
            <person name="Cannon C."/>
            <person name="Castanera R."/>
            <person name="Culley D."/>
            <person name="Daum C."/>
            <person name="Ezra D."/>
            <person name="Gonzalez J."/>
            <person name="Henrissat B."/>
            <person name="Kuo A."/>
            <person name="Liang C."/>
            <person name="Lipzen A."/>
            <person name="Lutzoni F."/>
            <person name="Magnuson J."/>
            <person name="Mondo S."/>
            <person name="Nolan M."/>
            <person name="Ohm R."/>
            <person name="Pangilinan J."/>
            <person name="Park H.-J."/>
            <person name="Ramirez L."/>
            <person name="Alfaro M."/>
            <person name="Sun H."/>
            <person name="Tritt A."/>
            <person name="Yoshinaga Y."/>
            <person name="Zwiers L.-H."/>
            <person name="Turgeon B."/>
            <person name="Goodwin S."/>
            <person name="Spatafora J."/>
            <person name="Crous P."/>
            <person name="Grigoriev I."/>
        </authorList>
    </citation>
    <scope>NUCLEOTIDE SEQUENCE</scope>
    <source>
        <strain evidence="2">ATCC 36951</strain>
    </source>
</reference>
<dbReference type="OrthoDB" id="417125at2759"/>
<evidence type="ECO:0000313" key="3">
    <source>
        <dbReference type="Proteomes" id="UP000799537"/>
    </source>
</evidence>
<dbReference type="RefSeq" id="XP_033659654.1">
    <property type="nucleotide sequence ID" value="XM_033810860.1"/>
</dbReference>
<feature type="domain" description="Ribosomal RNA methyltransferase FtsJ" evidence="1">
    <location>
        <begin position="12"/>
        <end position="142"/>
    </location>
</feature>
<feature type="non-terminal residue" evidence="2">
    <location>
        <position position="1"/>
    </location>
</feature>
<dbReference type="SUPFAM" id="SSF53335">
    <property type="entry name" value="S-adenosyl-L-methionine-dependent methyltransferases"/>
    <property type="match status" value="1"/>
</dbReference>
<accession>A0A6A6BVP3</accession>
<dbReference type="InterPro" id="IPR002877">
    <property type="entry name" value="RNA_MeTrfase_FtsJ_dom"/>
</dbReference>
<gene>
    <name evidence="2" type="ORF">M409DRAFT_38102</name>
</gene>
<dbReference type="AlphaFoldDB" id="A0A6A6BVP3"/>
<dbReference type="InterPro" id="IPR029063">
    <property type="entry name" value="SAM-dependent_MTases_sf"/>
</dbReference>
<evidence type="ECO:0000259" key="1">
    <source>
        <dbReference type="Pfam" id="PF01728"/>
    </source>
</evidence>
<proteinExistence type="predicted"/>
<dbReference type="GO" id="GO:0008168">
    <property type="term" value="F:methyltransferase activity"/>
    <property type="evidence" value="ECO:0007669"/>
    <property type="project" value="InterPro"/>
</dbReference>
<dbReference type="Proteomes" id="UP000799537">
    <property type="component" value="Unassembled WGS sequence"/>
</dbReference>
<organism evidence="2 3">
    <name type="scientific">Zasmidium cellare ATCC 36951</name>
    <dbReference type="NCBI Taxonomy" id="1080233"/>
    <lineage>
        <taxon>Eukaryota</taxon>
        <taxon>Fungi</taxon>
        <taxon>Dikarya</taxon>
        <taxon>Ascomycota</taxon>
        <taxon>Pezizomycotina</taxon>
        <taxon>Dothideomycetes</taxon>
        <taxon>Dothideomycetidae</taxon>
        <taxon>Mycosphaerellales</taxon>
        <taxon>Mycosphaerellaceae</taxon>
        <taxon>Zasmidium</taxon>
    </lineage>
</organism>